<reference evidence="1" key="1">
    <citation type="submission" date="2022-01" db="EMBL/GenBank/DDBJ databases">
        <title>Comparative genomics reveals a dynamic genome evolution in the ectomycorrhizal milk-cap (Lactarius) mushrooms.</title>
        <authorList>
            <consortium name="DOE Joint Genome Institute"/>
            <person name="Lebreton A."/>
            <person name="Tang N."/>
            <person name="Kuo A."/>
            <person name="LaButti K."/>
            <person name="Drula E."/>
            <person name="Barry K."/>
            <person name="Clum A."/>
            <person name="Lipzen A."/>
            <person name="Mousain D."/>
            <person name="Ng V."/>
            <person name="Wang R."/>
            <person name="Wang X."/>
            <person name="Dai Y."/>
            <person name="Henrissat B."/>
            <person name="Grigoriev I.V."/>
            <person name="Guerin-Laguette A."/>
            <person name="Yu F."/>
            <person name="Martin F.M."/>
        </authorList>
    </citation>
    <scope>NUCLEOTIDE SEQUENCE</scope>
    <source>
        <strain evidence="1">QP</strain>
    </source>
</reference>
<sequence>MGQLVESAQLGVCAMDYEGNGQFPITSPTTPGIIVDDDMHDIMVKPLPPGYRLTAVLDYDSRGRPKQTDPIVVQRKSSEADISVPARTAKEPSRRARVAPYGKFSLSTRRTREVVEPTMTSAAIFAPIWIQTSSGSDLR</sequence>
<dbReference type="EMBL" id="JAKELL010000008">
    <property type="protein sequence ID" value="KAH8996595.1"/>
    <property type="molecule type" value="Genomic_DNA"/>
</dbReference>
<organism evidence="1 2">
    <name type="scientific">Lactarius akahatsu</name>
    <dbReference type="NCBI Taxonomy" id="416441"/>
    <lineage>
        <taxon>Eukaryota</taxon>
        <taxon>Fungi</taxon>
        <taxon>Dikarya</taxon>
        <taxon>Basidiomycota</taxon>
        <taxon>Agaricomycotina</taxon>
        <taxon>Agaricomycetes</taxon>
        <taxon>Russulales</taxon>
        <taxon>Russulaceae</taxon>
        <taxon>Lactarius</taxon>
    </lineage>
</organism>
<name>A0AAD4QG15_9AGAM</name>
<proteinExistence type="predicted"/>
<evidence type="ECO:0000313" key="2">
    <source>
        <dbReference type="Proteomes" id="UP001201163"/>
    </source>
</evidence>
<dbReference type="AlphaFoldDB" id="A0AAD4QG15"/>
<gene>
    <name evidence="1" type="ORF">EDB92DRAFT_1505534</name>
</gene>
<dbReference type="Proteomes" id="UP001201163">
    <property type="component" value="Unassembled WGS sequence"/>
</dbReference>
<evidence type="ECO:0000313" key="1">
    <source>
        <dbReference type="EMBL" id="KAH8996595.1"/>
    </source>
</evidence>
<protein>
    <submittedName>
        <fullName evidence="1">Uncharacterized protein</fullName>
    </submittedName>
</protein>
<comment type="caution">
    <text evidence="1">The sequence shown here is derived from an EMBL/GenBank/DDBJ whole genome shotgun (WGS) entry which is preliminary data.</text>
</comment>
<keyword evidence="2" id="KW-1185">Reference proteome</keyword>
<dbReference type="Gene3D" id="3.40.50.12660">
    <property type="match status" value="1"/>
</dbReference>
<accession>A0AAD4QG15</accession>